<dbReference type="Proteomes" id="UP001153331">
    <property type="component" value="Unassembled WGS sequence"/>
</dbReference>
<evidence type="ECO:0000313" key="2">
    <source>
        <dbReference type="Proteomes" id="UP001153331"/>
    </source>
</evidence>
<accession>A0ACC2IAP1</accession>
<evidence type="ECO:0000313" key="1">
    <source>
        <dbReference type="EMBL" id="KAJ8112279.1"/>
    </source>
</evidence>
<keyword evidence="2" id="KW-1185">Reference proteome</keyword>
<name>A0ACC2IAP1_9PLEO</name>
<proteinExistence type="predicted"/>
<comment type="caution">
    <text evidence="1">The sequence shown here is derived from an EMBL/GenBank/DDBJ whole genome shotgun (WGS) entry which is preliminary data.</text>
</comment>
<reference evidence="1" key="1">
    <citation type="submission" date="2022-11" db="EMBL/GenBank/DDBJ databases">
        <title>Genome Sequence of Boeremia exigua.</title>
        <authorList>
            <person name="Buettner E."/>
        </authorList>
    </citation>
    <scope>NUCLEOTIDE SEQUENCE</scope>
    <source>
        <strain evidence="1">CU02</strain>
    </source>
</reference>
<gene>
    <name evidence="1" type="ORF">OPT61_g5314</name>
</gene>
<dbReference type="EMBL" id="JAPHNI010000337">
    <property type="protein sequence ID" value="KAJ8112279.1"/>
    <property type="molecule type" value="Genomic_DNA"/>
</dbReference>
<sequence>MLHKRATPARAVSKSRRASRNTSSRTDISLLERGVSPFVLPYLEEPSFVPSMGDKEQAQPPMTSANETLTHEPWNDQVDFDPYFDYSTFSKPWDYQLDDSTGTSDWFSSQFFAALRETELAHSPIVQTWSTNNHNPASTDIFGDTHYPDLRLSSNPLLDGTAESHSSGNVVSHSQRDASIRQRSGPISRVSSPPNESSHEDRLPFAWDPRSKPIAKAKPIVLIADDPIFESIDRSVEITQDTLSRIHDFLRPSGTLSGEDTFALPQLSVVNLFISLFFNKFMPQAPVLHRPTLDIGVLPPALLAIMMVIGSCYSRLRHTRRFGIIVLDRTRQNLLSAIEDDNSLMREPLIIYAAALVCYMGLWCGNKRAFELSEALRSVVVTYIRRLPDTNTWHGVSDRGQSQSTTDRPMSSAATFSKPPTTLELQWLEWTAKESRKRLRWFVYMIDSQFPALLGMSSMLTTADIKKWECPSDESFWIVTTAASWKNRLGSASEPACSVFGSLFALTISSSTPGIQEPSEVVLSSINVWSASLLLNAIMAGVFHCQDTLVVLRTYGEDLTMLANYSHESSRAVQLLAMLETWNDSCHHRRPRLDATSGHLSHCSTITYYMARLYLVFPVSDIQDCLGRSGPAEANAAMIRLNHWATRHPSEVSHAVEDAAICISVVMSNEGESDPYDVITVGTARDLGCFRKSGLATTFASRNLGLYWGLPGPIRKLNTRLHQTGFTASTAPTAPTAPTDSPSDNLYSQSTCFPSVPTMKDDSLEKQEASGTTMIEDVDIDNDLQLGQSLIEKDRDSSLWGSAMSHKLILAHSMAAFLAGGVFGYDSVINGASISMPAFLLYFGEHTATGSLFIPSIWASMWTAMSYLLQAIGGFGIGFVSDRIGRKWACVGAASISVVGVGVQFAATSRGMLLGGKMINGLAIGCIFATATAWASEISPLRLRGPIQSGIVLFMVLMQAIGLVTIRVYIEKMSPSTFRAVFALQWIWPVAAGLAFVFMPESPTFLVQRGKIDAAKKALSRLYGSHNQVNARLAVLCRQVEQERLHTEAHGNAGYLELFRGTNLKRTFTVVWLFLAAGLNGASLLSQNTYFLIVAGLPAVHAFDVGIGGFGLAIIAIIFSWFYMERFGRRSIWLAGVAVNIVIMAIIGGLYYSSTSGSLWAVAILMNVLIAWQLLTMTSIGWVITAEVSSYRLRAKTQSIGVVSNAATTWLFTFAVPYMYNTDSGKLGARTGFVFMGSSVLLMIGSWFLVPDLHGFTTDEVDWLYSQRICVRHFQQYADGRAKEGAAMRSDSASK</sequence>
<protein>
    <submittedName>
        <fullName evidence="1">Uncharacterized protein</fullName>
    </submittedName>
</protein>
<organism evidence="1 2">
    <name type="scientific">Boeremia exigua</name>
    <dbReference type="NCBI Taxonomy" id="749465"/>
    <lineage>
        <taxon>Eukaryota</taxon>
        <taxon>Fungi</taxon>
        <taxon>Dikarya</taxon>
        <taxon>Ascomycota</taxon>
        <taxon>Pezizomycotina</taxon>
        <taxon>Dothideomycetes</taxon>
        <taxon>Pleosporomycetidae</taxon>
        <taxon>Pleosporales</taxon>
        <taxon>Pleosporineae</taxon>
        <taxon>Didymellaceae</taxon>
        <taxon>Boeremia</taxon>
    </lineage>
</organism>